<dbReference type="HOGENOM" id="CLU_122481_0_0_1"/>
<feature type="compositionally biased region" description="Acidic residues" evidence="1">
    <location>
        <begin position="77"/>
        <end position="86"/>
    </location>
</feature>
<feature type="compositionally biased region" description="Pro residues" evidence="1">
    <location>
        <begin position="54"/>
        <end position="69"/>
    </location>
</feature>
<keyword evidence="4" id="KW-1185">Reference proteome</keyword>
<name>S7RMT3_GLOTA</name>
<evidence type="ECO:0000313" key="4">
    <source>
        <dbReference type="Proteomes" id="UP000030669"/>
    </source>
</evidence>
<dbReference type="InterPro" id="IPR027911">
    <property type="entry name" value="DUF4604"/>
</dbReference>
<proteinExistence type="predicted"/>
<organism evidence="3 4">
    <name type="scientific">Gloeophyllum trabeum (strain ATCC 11539 / FP-39264 / Madison 617)</name>
    <name type="common">Brown rot fungus</name>
    <dbReference type="NCBI Taxonomy" id="670483"/>
    <lineage>
        <taxon>Eukaryota</taxon>
        <taxon>Fungi</taxon>
        <taxon>Dikarya</taxon>
        <taxon>Basidiomycota</taxon>
        <taxon>Agaricomycotina</taxon>
        <taxon>Agaricomycetes</taxon>
        <taxon>Gloeophyllales</taxon>
        <taxon>Gloeophyllaceae</taxon>
        <taxon>Gloeophyllum</taxon>
    </lineage>
</organism>
<sequence length="216" mass="23740">MAPKELTRQQVSSRLTYQGHTPSFLQKFKNRMEGIPDDDDDPYEEFEYDGSGRPPIPKRPPIPQRPPDNPGSADELDKLDEEDADDERPQVVVLKEGRHLTEREAENERRRVKGLSPVEDSFEALAQEVKGGKGVESRARPDEPHTNSSAKPAEDKSGGLSFSSSRSASKAGKRKAIGDLRDEAKQAGSSVPPPGKGTKKKAKKPEKKPLSFGDDA</sequence>
<dbReference type="GeneID" id="19304244"/>
<protein>
    <recommendedName>
        <fullName evidence="2">DUF4604 domain-containing protein</fullName>
    </recommendedName>
</protein>
<feature type="compositionally biased region" description="Basic residues" evidence="1">
    <location>
        <begin position="197"/>
        <end position="206"/>
    </location>
</feature>
<dbReference type="OrthoDB" id="2553298at2759"/>
<dbReference type="Pfam" id="PF15377">
    <property type="entry name" value="DUF4604"/>
    <property type="match status" value="1"/>
</dbReference>
<dbReference type="OMA" id="MSKEPTR"/>
<feature type="compositionally biased region" description="Low complexity" evidence="1">
    <location>
        <begin position="158"/>
        <end position="170"/>
    </location>
</feature>
<gene>
    <name evidence="3" type="ORF">GLOTRDRAFT_139422</name>
</gene>
<feature type="compositionally biased region" description="Basic and acidic residues" evidence="1">
    <location>
        <begin position="130"/>
        <end position="145"/>
    </location>
</feature>
<feature type="domain" description="DUF4604" evidence="2">
    <location>
        <begin position="14"/>
        <end position="215"/>
    </location>
</feature>
<evidence type="ECO:0000313" key="3">
    <source>
        <dbReference type="EMBL" id="EPQ53984.1"/>
    </source>
</evidence>
<feature type="compositionally biased region" description="Basic and acidic residues" evidence="1">
    <location>
        <begin position="95"/>
        <end position="109"/>
    </location>
</feature>
<evidence type="ECO:0000259" key="2">
    <source>
        <dbReference type="Pfam" id="PF15377"/>
    </source>
</evidence>
<reference evidence="3 4" key="1">
    <citation type="journal article" date="2012" name="Science">
        <title>The Paleozoic origin of enzymatic lignin decomposition reconstructed from 31 fungal genomes.</title>
        <authorList>
            <person name="Floudas D."/>
            <person name="Binder M."/>
            <person name="Riley R."/>
            <person name="Barry K."/>
            <person name="Blanchette R.A."/>
            <person name="Henrissat B."/>
            <person name="Martinez A.T."/>
            <person name="Otillar R."/>
            <person name="Spatafora J.W."/>
            <person name="Yadav J.S."/>
            <person name="Aerts A."/>
            <person name="Benoit I."/>
            <person name="Boyd A."/>
            <person name="Carlson A."/>
            <person name="Copeland A."/>
            <person name="Coutinho P.M."/>
            <person name="de Vries R.P."/>
            <person name="Ferreira P."/>
            <person name="Findley K."/>
            <person name="Foster B."/>
            <person name="Gaskell J."/>
            <person name="Glotzer D."/>
            <person name="Gorecki P."/>
            <person name="Heitman J."/>
            <person name="Hesse C."/>
            <person name="Hori C."/>
            <person name="Igarashi K."/>
            <person name="Jurgens J.A."/>
            <person name="Kallen N."/>
            <person name="Kersten P."/>
            <person name="Kohler A."/>
            <person name="Kuees U."/>
            <person name="Kumar T.K.A."/>
            <person name="Kuo A."/>
            <person name="LaButti K."/>
            <person name="Larrondo L.F."/>
            <person name="Lindquist E."/>
            <person name="Ling A."/>
            <person name="Lombard V."/>
            <person name="Lucas S."/>
            <person name="Lundell T."/>
            <person name="Martin R."/>
            <person name="McLaughlin D.J."/>
            <person name="Morgenstern I."/>
            <person name="Morin E."/>
            <person name="Murat C."/>
            <person name="Nagy L.G."/>
            <person name="Nolan M."/>
            <person name="Ohm R.A."/>
            <person name="Patyshakuliyeva A."/>
            <person name="Rokas A."/>
            <person name="Ruiz-Duenas F.J."/>
            <person name="Sabat G."/>
            <person name="Salamov A."/>
            <person name="Samejima M."/>
            <person name="Schmutz J."/>
            <person name="Slot J.C."/>
            <person name="St John F."/>
            <person name="Stenlid J."/>
            <person name="Sun H."/>
            <person name="Sun S."/>
            <person name="Syed K."/>
            <person name="Tsang A."/>
            <person name="Wiebenga A."/>
            <person name="Young D."/>
            <person name="Pisabarro A."/>
            <person name="Eastwood D.C."/>
            <person name="Martin F."/>
            <person name="Cullen D."/>
            <person name="Grigoriev I.V."/>
            <person name="Hibbett D.S."/>
        </authorList>
    </citation>
    <scope>NUCLEOTIDE SEQUENCE [LARGE SCALE GENOMIC DNA]</scope>
    <source>
        <strain evidence="3 4">ATCC 11539</strain>
    </source>
</reference>
<dbReference type="AlphaFoldDB" id="S7RMT3"/>
<dbReference type="eggNOG" id="ENOG502SRVM">
    <property type="taxonomic scope" value="Eukaryota"/>
</dbReference>
<feature type="compositionally biased region" description="Acidic residues" evidence="1">
    <location>
        <begin position="35"/>
        <end position="48"/>
    </location>
</feature>
<dbReference type="RefSeq" id="XP_007867343.1">
    <property type="nucleotide sequence ID" value="XM_007869152.1"/>
</dbReference>
<dbReference type="EMBL" id="KB469304">
    <property type="protein sequence ID" value="EPQ53984.1"/>
    <property type="molecule type" value="Genomic_DNA"/>
</dbReference>
<dbReference type="KEGG" id="gtr:GLOTRDRAFT_139422"/>
<dbReference type="Proteomes" id="UP000030669">
    <property type="component" value="Unassembled WGS sequence"/>
</dbReference>
<accession>S7RMT3</accession>
<feature type="compositionally biased region" description="Basic and acidic residues" evidence="1">
    <location>
        <begin position="176"/>
        <end position="185"/>
    </location>
</feature>
<evidence type="ECO:0000256" key="1">
    <source>
        <dbReference type="SAM" id="MobiDB-lite"/>
    </source>
</evidence>
<feature type="compositionally biased region" description="Polar residues" evidence="1">
    <location>
        <begin position="8"/>
        <end position="24"/>
    </location>
</feature>
<feature type="region of interest" description="Disordered" evidence="1">
    <location>
        <begin position="1"/>
        <end position="216"/>
    </location>
</feature>